<sequence length="72" mass="7906">MNQNDLNRAVAAATGETISAIKRIGFLISEPNEPFDDPTDPVHGGRVIDWDDFEFLQDEPDDSCFIPEAAIG</sequence>
<protein>
    <submittedName>
        <fullName evidence="1">Uncharacterized protein</fullName>
    </submittedName>
</protein>
<dbReference type="KEGG" id="rcf:Poly24_17340"/>
<accession>A0A518JR60</accession>
<dbReference type="OrthoDB" id="281889at2"/>
<gene>
    <name evidence="1" type="ORF">Poly24_17340</name>
</gene>
<dbReference type="Proteomes" id="UP000315082">
    <property type="component" value="Chromosome"/>
</dbReference>
<name>A0A518JR60_9BACT</name>
<organism evidence="1 2">
    <name type="scientific">Rosistilla carotiformis</name>
    <dbReference type="NCBI Taxonomy" id="2528017"/>
    <lineage>
        <taxon>Bacteria</taxon>
        <taxon>Pseudomonadati</taxon>
        <taxon>Planctomycetota</taxon>
        <taxon>Planctomycetia</taxon>
        <taxon>Pirellulales</taxon>
        <taxon>Pirellulaceae</taxon>
        <taxon>Rosistilla</taxon>
    </lineage>
</organism>
<dbReference type="AlphaFoldDB" id="A0A518JR60"/>
<dbReference type="EMBL" id="CP036348">
    <property type="protein sequence ID" value="QDV68028.1"/>
    <property type="molecule type" value="Genomic_DNA"/>
</dbReference>
<evidence type="ECO:0000313" key="2">
    <source>
        <dbReference type="Proteomes" id="UP000315082"/>
    </source>
</evidence>
<keyword evidence="2" id="KW-1185">Reference proteome</keyword>
<reference evidence="1 2" key="1">
    <citation type="submission" date="2019-02" db="EMBL/GenBank/DDBJ databases">
        <title>Deep-cultivation of Planctomycetes and their phenomic and genomic characterization uncovers novel biology.</title>
        <authorList>
            <person name="Wiegand S."/>
            <person name="Jogler M."/>
            <person name="Boedeker C."/>
            <person name="Pinto D."/>
            <person name="Vollmers J."/>
            <person name="Rivas-Marin E."/>
            <person name="Kohn T."/>
            <person name="Peeters S.H."/>
            <person name="Heuer A."/>
            <person name="Rast P."/>
            <person name="Oberbeckmann S."/>
            <person name="Bunk B."/>
            <person name="Jeske O."/>
            <person name="Meyerdierks A."/>
            <person name="Storesund J.E."/>
            <person name="Kallscheuer N."/>
            <person name="Luecker S."/>
            <person name="Lage O.M."/>
            <person name="Pohl T."/>
            <person name="Merkel B.J."/>
            <person name="Hornburger P."/>
            <person name="Mueller R.-W."/>
            <person name="Bruemmer F."/>
            <person name="Labrenz M."/>
            <person name="Spormann A.M."/>
            <person name="Op den Camp H."/>
            <person name="Overmann J."/>
            <person name="Amann R."/>
            <person name="Jetten M.S.M."/>
            <person name="Mascher T."/>
            <person name="Medema M.H."/>
            <person name="Devos D.P."/>
            <person name="Kaster A.-K."/>
            <person name="Ovreas L."/>
            <person name="Rohde M."/>
            <person name="Galperin M.Y."/>
            <person name="Jogler C."/>
        </authorList>
    </citation>
    <scope>NUCLEOTIDE SEQUENCE [LARGE SCALE GENOMIC DNA]</scope>
    <source>
        <strain evidence="1 2">Poly24</strain>
    </source>
</reference>
<proteinExistence type="predicted"/>
<evidence type="ECO:0000313" key="1">
    <source>
        <dbReference type="EMBL" id="QDV68028.1"/>
    </source>
</evidence>
<dbReference type="RefSeq" id="WP_145093223.1">
    <property type="nucleotide sequence ID" value="NZ_CP036348.1"/>
</dbReference>